<dbReference type="PANTHER" id="PTHR13612:SF0">
    <property type="entry name" value="ENHANCER OF MRNA-DECAPPING PROTEIN 3"/>
    <property type="match status" value="1"/>
</dbReference>
<dbReference type="InterPro" id="IPR036652">
    <property type="entry name" value="YjeF_N_dom_sf"/>
</dbReference>
<dbReference type="GO" id="GO:0031087">
    <property type="term" value="P:deadenylation-independent decapping of nuclear-transcribed mRNA"/>
    <property type="evidence" value="ECO:0007669"/>
    <property type="project" value="InterPro"/>
</dbReference>
<dbReference type="InterPro" id="IPR004443">
    <property type="entry name" value="YjeF_N_dom"/>
</dbReference>
<dbReference type="SMART" id="SM01271">
    <property type="entry name" value="LSM14"/>
    <property type="match status" value="1"/>
</dbReference>
<dbReference type="CDD" id="cd01737">
    <property type="entry name" value="LSm16_N"/>
    <property type="match status" value="1"/>
</dbReference>
<organism evidence="8 9">
    <name type="scientific">Stegodyphus mimosarum</name>
    <name type="common">African social velvet spider</name>
    <dbReference type="NCBI Taxonomy" id="407821"/>
    <lineage>
        <taxon>Eukaryota</taxon>
        <taxon>Metazoa</taxon>
        <taxon>Ecdysozoa</taxon>
        <taxon>Arthropoda</taxon>
        <taxon>Chelicerata</taxon>
        <taxon>Arachnida</taxon>
        <taxon>Araneae</taxon>
        <taxon>Araneomorphae</taxon>
        <taxon>Entelegynae</taxon>
        <taxon>Eresoidea</taxon>
        <taxon>Eresidae</taxon>
        <taxon>Stegodyphus</taxon>
    </lineage>
</organism>
<dbReference type="OrthoDB" id="10030313at2759"/>
<evidence type="ECO:0000256" key="3">
    <source>
        <dbReference type="ARBA" id="ARBA00015797"/>
    </source>
</evidence>
<reference evidence="8 9" key="1">
    <citation type="submission" date="2013-11" db="EMBL/GenBank/DDBJ databases">
        <title>Genome sequencing of Stegodyphus mimosarum.</title>
        <authorList>
            <person name="Bechsgaard J."/>
        </authorList>
    </citation>
    <scope>NUCLEOTIDE SEQUENCE [LARGE SCALE GENOMIC DNA]</scope>
</reference>
<dbReference type="AlphaFoldDB" id="A0A087T8W1"/>
<dbReference type="GO" id="GO:0003729">
    <property type="term" value="F:mRNA binding"/>
    <property type="evidence" value="ECO:0007669"/>
    <property type="project" value="InterPro"/>
</dbReference>
<feature type="domain" description="YjeF N-terminal" evidence="6">
    <location>
        <begin position="231"/>
        <end position="428"/>
    </location>
</feature>
<dbReference type="Pfam" id="PF09532">
    <property type="entry name" value="FDF"/>
    <property type="match status" value="1"/>
</dbReference>
<feature type="region of interest" description="Disordered" evidence="5">
    <location>
        <begin position="80"/>
        <end position="125"/>
    </location>
</feature>
<dbReference type="EMBL" id="KK114020">
    <property type="protein sequence ID" value="KFM61550.1"/>
    <property type="molecule type" value="Genomic_DNA"/>
</dbReference>
<evidence type="ECO:0000256" key="5">
    <source>
        <dbReference type="SAM" id="MobiDB-lite"/>
    </source>
</evidence>
<keyword evidence="4" id="KW-0963">Cytoplasm</keyword>
<dbReference type="PROSITE" id="PS51385">
    <property type="entry name" value="YJEF_N"/>
    <property type="match status" value="1"/>
</dbReference>
<proteinExistence type="inferred from homology"/>
<dbReference type="GO" id="GO:0000932">
    <property type="term" value="C:P-body"/>
    <property type="evidence" value="ECO:0007669"/>
    <property type="project" value="UniProtKB-SubCell"/>
</dbReference>
<dbReference type="OMA" id="NHQWPKI"/>
<evidence type="ECO:0000256" key="1">
    <source>
        <dbReference type="ARBA" id="ARBA00004201"/>
    </source>
</evidence>
<feature type="compositionally biased region" description="Polar residues" evidence="5">
    <location>
        <begin position="87"/>
        <end position="100"/>
    </location>
</feature>
<evidence type="ECO:0000313" key="9">
    <source>
        <dbReference type="Proteomes" id="UP000054359"/>
    </source>
</evidence>
<evidence type="ECO:0000256" key="2">
    <source>
        <dbReference type="ARBA" id="ARBA00006610"/>
    </source>
</evidence>
<evidence type="ECO:0000259" key="6">
    <source>
        <dbReference type="PROSITE" id="PS51385"/>
    </source>
</evidence>
<comment type="similarity">
    <text evidence="2">Belongs to the EDC3 family.</text>
</comment>
<keyword evidence="9" id="KW-1185">Reference proteome</keyword>
<dbReference type="Gene3D" id="3.40.50.10260">
    <property type="entry name" value="YjeF N-terminal domain"/>
    <property type="match status" value="1"/>
</dbReference>
<protein>
    <recommendedName>
        <fullName evidence="3">Enhancer of mRNA-decapping protein 3</fullName>
    </recommendedName>
</protein>
<dbReference type="SMART" id="SM01199">
    <property type="entry name" value="FDF"/>
    <property type="match status" value="1"/>
</dbReference>
<feature type="domain" description="DFDF" evidence="7">
    <location>
        <begin position="136"/>
        <end position="172"/>
    </location>
</feature>
<dbReference type="GO" id="GO:0033962">
    <property type="term" value="P:P-body assembly"/>
    <property type="evidence" value="ECO:0007669"/>
    <property type="project" value="TreeGrafter"/>
</dbReference>
<dbReference type="InterPro" id="IPR025762">
    <property type="entry name" value="DFDF"/>
</dbReference>
<dbReference type="Gene3D" id="2.30.30.100">
    <property type="match status" value="1"/>
</dbReference>
<evidence type="ECO:0000256" key="4">
    <source>
        <dbReference type="ARBA" id="ARBA00022490"/>
    </source>
</evidence>
<sequence length="451" mass="50017">MSDMWIGSIISVDCGDVLGVFEGEISNVDSLNQTISLINVSRNGVKCQVPEITLNTHDIKNLKLLQSTVSKESNIEPVNSDRVSAFVTPSSSRNGCTRNSPMHDDSQKKKGEGKKKATKRSDGKKWQKERDEACFSVSVDSEVLDTEFDFEKNLALFDKQAVFDEINALSKSDHIKLVDCNKRMQTKYRHDENVLISDMPVLKQISVPCDSVKEYVTDSGLVVPSVTVQFKKHLYKKAEEVGLTSNVRVEMTGRAASEMVLQLLGGNHRLNPQNSHQKPTVVVLCGPHLQGTQGVNCGRHLANHCVNVTVLKPAMVVDVPSNFLNELKLFNLSSGKTVSEFSALPSTVDIIIEAVDSYEDTKCCKIWMQEVQEWAKRSKAPILCLDPPPDYNSIEQKFILAPALPFAFKNEKCSVHICDIGLPKGIFSSMGCVYSSPFGSKFIIPLYARQD</sequence>
<dbReference type="SUPFAM" id="SSF64153">
    <property type="entry name" value="YjeF N-terminal domain-like"/>
    <property type="match status" value="1"/>
</dbReference>
<name>A0A087T8W1_STEMI</name>
<feature type="non-terminal residue" evidence="8">
    <location>
        <position position="451"/>
    </location>
</feature>
<dbReference type="FunFam" id="2.30.30.100:FF:000026">
    <property type="entry name" value="Enhancer of mRNA-decapping protein 3"/>
    <property type="match status" value="1"/>
</dbReference>
<dbReference type="Pfam" id="PF03853">
    <property type="entry name" value="YjeF_N"/>
    <property type="match status" value="1"/>
</dbReference>
<accession>A0A087T8W1</accession>
<comment type="subcellular location">
    <subcellularLocation>
        <location evidence="1">Cytoplasm</location>
        <location evidence="1">P-body</location>
    </subcellularLocation>
</comment>
<dbReference type="InterPro" id="IPR034107">
    <property type="entry name" value="Lsm16_N"/>
</dbReference>
<evidence type="ECO:0000313" key="8">
    <source>
        <dbReference type="EMBL" id="KFM61550.1"/>
    </source>
</evidence>
<dbReference type="STRING" id="407821.A0A087T8W1"/>
<gene>
    <name evidence="8" type="ORF">X975_05217</name>
</gene>
<dbReference type="PROSITE" id="PS51512">
    <property type="entry name" value="DFDF"/>
    <property type="match status" value="1"/>
</dbReference>
<feature type="compositionally biased region" description="Basic and acidic residues" evidence="5">
    <location>
        <begin position="101"/>
        <end position="110"/>
    </location>
</feature>
<dbReference type="Proteomes" id="UP000054359">
    <property type="component" value="Unassembled WGS sequence"/>
</dbReference>
<dbReference type="InterPro" id="IPR019050">
    <property type="entry name" value="FDF_dom"/>
</dbReference>
<evidence type="ECO:0000259" key="7">
    <source>
        <dbReference type="PROSITE" id="PS51512"/>
    </source>
</evidence>
<dbReference type="InterPro" id="IPR025609">
    <property type="entry name" value="Lsm14-like_N"/>
</dbReference>
<dbReference type="PANTHER" id="PTHR13612">
    <property type="entry name" value="ENHANCER OF MRNA-DECAPPING PROTEIN 3"/>
    <property type="match status" value="1"/>
</dbReference>
<dbReference type="Pfam" id="PF12701">
    <property type="entry name" value="LSM14"/>
    <property type="match status" value="1"/>
</dbReference>